<feature type="compositionally biased region" description="Polar residues" evidence="1">
    <location>
        <begin position="156"/>
        <end position="190"/>
    </location>
</feature>
<dbReference type="EMBL" id="LKEA01000006">
    <property type="protein sequence ID" value="ROW08333.1"/>
    <property type="molecule type" value="Genomic_DNA"/>
</dbReference>
<evidence type="ECO:0000259" key="2">
    <source>
        <dbReference type="Pfam" id="PF06985"/>
    </source>
</evidence>
<reference evidence="3 4" key="1">
    <citation type="submission" date="2015-09" db="EMBL/GenBank/DDBJ databases">
        <title>Host preference determinants of Valsa canker pathogens revealed by comparative genomics.</title>
        <authorList>
            <person name="Yin Z."/>
            <person name="Huang L."/>
        </authorList>
    </citation>
    <scope>NUCLEOTIDE SEQUENCE [LARGE SCALE GENOMIC DNA]</scope>
    <source>
        <strain evidence="3 4">03-1</strain>
    </source>
</reference>
<evidence type="ECO:0000313" key="4">
    <source>
        <dbReference type="Proteomes" id="UP000283895"/>
    </source>
</evidence>
<proteinExistence type="predicted"/>
<organism evidence="3 4">
    <name type="scientific">Cytospora schulzeri</name>
    <dbReference type="NCBI Taxonomy" id="448051"/>
    <lineage>
        <taxon>Eukaryota</taxon>
        <taxon>Fungi</taxon>
        <taxon>Dikarya</taxon>
        <taxon>Ascomycota</taxon>
        <taxon>Pezizomycotina</taxon>
        <taxon>Sordariomycetes</taxon>
        <taxon>Sordariomycetidae</taxon>
        <taxon>Diaporthales</taxon>
        <taxon>Cytosporaceae</taxon>
        <taxon>Cytospora</taxon>
    </lineage>
</organism>
<feature type="region of interest" description="Disordered" evidence="1">
    <location>
        <begin position="1"/>
        <end position="21"/>
    </location>
</feature>
<dbReference type="Pfam" id="PF06985">
    <property type="entry name" value="HET"/>
    <property type="match status" value="1"/>
</dbReference>
<keyword evidence="4" id="KW-1185">Reference proteome</keyword>
<dbReference type="InterPro" id="IPR052895">
    <property type="entry name" value="HetReg/Transcr_Mod"/>
</dbReference>
<protein>
    <recommendedName>
        <fullName evidence="2">Heterokaryon incompatibility domain-containing protein</fullName>
    </recommendedName>
</protein>
<dbReference type="OrthoDB" id="2446291at2759"/>
<dbReference type="InterPro" id="IPR010730">
    <property type="entry name" value="HET"/>
</dbReference>
<feature type="region of interest" description="Disordered" evidence="1">
    <location>
        <begin position="142"/>
        <end position="210"/>
    </location>
</feature>
<evidence type="ECO:0000256" key="1">
    <source>
        <dbReference type="SAM" id="MobiDB-lite"/>
    </source>
</evidence>
<name>A0A423WXT3_9PEZI</name>
<evidence type="ECO:0000313" key="3">
    <source>
        <dbReference type="EMBL" id="ROW08333.1"/>
    </source>
</evidence>
<dbReference type="Proteomes" id="UP000283895">
    <property type="component" value="Unassembled WGS sequence"/>
</dbReference>
<comment type="caution">
    <text evidence="3">The sequence shown here is derived from an EMBL/GenBank/DDBJ whole genome shotgun (WGS) entry which is preliminary data.</text>
</comment>
<dbReference type="PANTHER" id="PTHR24148">
    <property type="entry name" value="ANKYRIN REPEAT DOMAIN-CONTAINING PROTEIN 39 HOMOLOG-RELATED"/>
    <property type="match status" value="1"/>
</dbReference>
<gene>
    <name evidence="3" type="ORF">VMCG_03221</name>
</gene>
<sequence>MFSQQWGAPSKKRGRDDEDGDVAIAGTEGFTEHCNMIIAYKMTIWIWTWTALTRENKPMMVPISVPDPLSLILCNRATSQSTGFGQPPADRSVPRTLDQTAMTAMADWSMVQNRRLPSPISESGCEEIGRPEMVLHSQFHPGMPPRAASAMDLSTHARTSSGLSTISDNTGESGSSYSGNTPITDSSNGNAMDIESPATPSPKKGHARSRHTLNSWTQGYSYPIDHPFWRKPFGSQIDEGKASWRAKKGRLIEWAALHAVQYGEDESGGVCGSRVDEPGNTLTERRMEPLSDEWFKDLDESIDEITRLFEELRVTAPEPDEMTYIREAENDLDAVQDDLMVCLTTLEDAKKRLKQCSSSDRSDDVDPYKALRPRSLDIQRSHMFKRGEPPAPHRRSISVAGSSLGDAVMKQIFKWWQQPSGSAFELEQQVWTHLAGERSRYWRLEDGRQRQPDKPLYAPLDEAKREIRVLQVSRVSPLDGNTTPDDNSPEVFKANLLHVSLDDHPAYIAISYAWGDPSSDASHVKRFKSEQEGAGAFEYYPAVFEIMDALVPENLTLYLWIDAICINQKDNTEKGIQVALMGEVFRKARQVVVSLGAADEDTTMNMDLLYRAVDA</sequence>
<feature type="domain" description="Heterokaryon incompatibility" evidence="2">
    <location>
        <begin position="507"/>
        <end position="608"/>
    </location>
</feature>
<dbReference type="PANTHER" id="PTHR24148:SF73">
    <property type="entry name" value="HET DOMAIN PROTEIN (AFU_ORTHOLOGUE AFUA_8G01020)"/>
    <property type="match status" value="1"/>
</dbReference>
<accession>A0A423WXT3</accession>
<dbReference type="AlphaFoldDB" id="A0A423WXT3"/>